<evidence type="ECO:0000313" key="3">
    <source>
        <dbReference type="EMBL" id="QEE17288.1"/>
    </source>
</evidence>
<keyword evidence="3" id="KW-0675">Receptor</keyword>
<sequence length="581" mass="68704">MDEKNSTENELEEPTLEEMISEEENKDKKKKKGRRKWFSRKRDHEQNYDEQGNYVPREKPRHGLYSDYYGPMIEDEKGRKAGKFFFKEYNSLGRHHFFGEFLIVLIFGIFFAFGGYNLYYIGGPIRDAYAESGIDITEYYGYLKYGLYIILIIFAVWIISLAISYYMVKIFGKIAPILMFTLVFLEIGLLVLLYLNFEWEYNWIFILLVIPNVLMLTLWYKKFKKAIHIVRMSSIAVSKQREILVPQITQTLWIIFLSFFHIITTINTFFEITPITGATFEIRESTYEISKGWIFFAYSCLFVFCIFVIYFVSQGMKMLMVHNWYRGGGSMGFWKAFHVIRYRWWGIIGYAFSSAIIHMLQSLRKMIKGDFGPKNVKECFTQTGELIPTQVNALRTKKGTPWYERIWMSLNFYSLPCIVIENRLYHQALIRSLYLSIRDIPSRYIKRSKVDVLFYFIKYALIVINGLVGALFGYGIARYFDVSGYTRYAVVGITIMVFLWVAGGTSTLIVNDLNNSYITILFIHTIDELNNKEYFTLNELGKLKGDTTITEVEMKEKKHKWYQFRKKKKEKKEMKKTNEEK</sequence>
<protein>
    <submittedName>
        <fullName evidence="3">G-protein coupled receptor</fullName>
    </submittedName>
</protein>
<feature type="compositionally biased region" description="Acidic residues" evidence="1">
    <location>
        <begin position="9"/>
        <end position="24"/>
    </location>
</feature>
<dbReference type="Proteomes" id="UP000321408">
    <property type="component" value="Chromosome"/>
</dbReference>
<keyword evidence="2" id="KW-1133">Transmembrane helix</keyword>
<dbReference type="KEGG" id="psyt:DSAG12_03120"/>
<gene>
    <name evidence="3" type="ORF">DSAG12_03120</name>
</gene>
<dbReference type="AlphaFoldDB" id="A0A5B9DDG9"/>
<reference evidence="3 4" key="2">
    <citation type="journal article" date="2024" name="Int. J. Syst. Evol. Microbiol.">
        <title>Promethearchaeum syntrophicum gen. nov., sp. nov., an anaerobic, obligately syntrophic archaeon, the first isolate of the lineage 'Asgard' archaea, and proposal of the new archaeal phylum Promethearchaeota phyl. nov. and kingdom Promethearchaeati regn. nov.</title>
        <authorList>
            <person name="Imachi H."/>
            <person name="Nobu M.K."/>
            <person name="Kato S."/>
            <person name="Takaki Y."/>
            <person name="Miyazaki M."/>
            <person name="Miyata M."/>
            <person name="Ogawara M."/>
            <person name="Saito Y."/>
            <person name="Sakai S."/>
            <person name="Tahara Y.O."/>
            <person name="Takano Y."/>
            <person name="Tasumi E."/>
            <person name="Uematsu K."/>
            <person name="Yoshimura T."/>
            <person name="Itoh T."/>
            <person name="Ohkuma M."/>
            <person name="Takai K."/>
        </authorList>
    </citation>
    <scope>NUCLEOTIDE SEQUENCE [LARGE SCALE GENOMIC DNA]</scope>
    <source>
        <strain evidence="3 4">MK-D1</strain>
    </source>
</reference>
<feature type="transmembrane region" description="Helical" evidence="2">
    <location>
        <begin position="97"/>
        <end position="119"/>
    </location>
</feature>
<keyword evidence="2" id="KW-0472">Membrane</keyword>
<evidence type="ECO:0000256" key="1">
    <source>
        <dbReference type="SAM" id="MobiDB-lite"/>
    </source>
</evidence>
<keyword evidence="4" id="KW-1185">Reference proteome</keyword>
<feature type="transmembrane region" description="Helical" evidence="2">
    <location>
        <begin position="175"/>
        <end position="195"/>
    </location>
</feature>
<evidence type="ECO:0000313" key="4">
    <source>
        <dbReference type="Proteomes" id="UP000321408"/>
    </source>
</evidence>
<feature type="transmembrane region" description="Helical" evidence="2">
    <location>
        <begin position="452"/>
        <end position="476"/>
    </location>
</feature>
<feature type="region of interest" description="Disordered" evidence="1">
    <location>
        <begin position="1"/>
        <end position="59"/>
    </location>
</feature>
<organism evidence="3 4">
    <name type="scientific">Promethearchaeum syntrophicum</name>
    <dbReference type="NCBI Taxonomy" id="2594042"/>
    <lineage>
        <taxon>Archaea</taxon>
        <taxon>Promethearchaeati</taxon>
        <taxon>Promethearchaeota</taxon>
        <taxon>Promethearchaeia</taxon>
        <taxon>Promethearchaeales</taxon>
        <taxon>Promethearchaeaceae</taxon>
        <taxon>Promethearchaeum</taxon>
    </lineage>
</organism>
<accession>A0A5B9DDG9</accession>
<dbReference type="EMBL" id="CP042905">
    <property type="protein sequence ID" value="QEE17288.1"/>
    <property type="molecule type" value="Genomic_DNA"/>
</dbReference>
<reference evidence="3 4" key="1">
    <citation type="journal article" date="2020" name="Nature">
        <title>Isolation of an archaeon at the prokaryote-eukaryote interface.</title>
        <authorList>
            <person name="Imachi H."/>
            <person name="Nobu M.K."/>
            <person name="Nakahara N."/>
            <person name="Morono Y."/>
            <person name="Ogawara M."/>
            <person name="Takaki Y."/>
            <person name="Takano Y."/>
            <person name="Uematsu K."/>
            <person name="Ikuta T."/>
            <person name="Ito M."/>
            <person name="Matsui Y."/>
            <person name="Miyazaki M."/>
            <person name="Murata K."/>
            <person name="Saito Y."/>
            <person name="Sakai S."/>
            <person name="Song C."/>
            <person name="Tasumi E."/>
            <person name="Yamanaka Y."/>
            <person name="Yamaguchi T."/>
            <person name="Kamagata Y."/>
            <person name="Tamaki H."/>
            <person name="Takai K."/>
        </authorList>
    </citation>
    <scope>NUCLEOTIDE SEQUENCE [LARGE SCALE GENOMIC DNA]</scope>
    <source>
        <strain evidence="3 4">MK-D1</strain>
    </source>
</reference>
<name>A0A5B9DDG9_9ARCH</name>
<feature type="transmembrane region" description="Helical" evidence="2">
    <location>
        <begin position="201"/>
        <end position="220"/>
    </location>
</feature>
<feature type="transmembrane region" description="Helical" evidence="2">
    <location>
        <begin position="488"/>
        <end position="510"/>
    </location>
</feature>
<feature type="transmembrane region" description="Helical" evidence="2">
    <location>
        <begin position="293"/>
        <end position="312"/>
    </location>
</feature>
<dbReference type="RefSeq" id="WP_147664186.1">
    <property type="nucleotide sequence ID" value="NZ_CP042905.2"/>
</dbReference>
<evidence type="ECO:0000256" key="2">
    <source>
        <dbReference type="SAM" id="Phobius"/>
    </source>
</evidence>
<keyword evidence="2" id="KW-0812">Transmembrane</keyword>
<dbReference type="GeneID" id="41331091"/>
<feature type="transmembrane region" description="Helical" evidence="2">
    <location>
        <begin position="145"/>
        <end position="168"/>
    </location>
</feature>
<feature type="compositionally biased region" description="Basic residues" evidence="1">
    <location>
        <begin position="28"/>
        <end position="39"/>
    </location>
</feature>
<proteinExistence type="predicted"/>